<evidence type="ECO:0000313" key="2">
    <source>
        <dbReference type="EMBL" id="KAG2220782.1"/>
    </source>
</evidence>
<feature type="compositionally biased region" description="Polar residues" evidence="1">
    <location>
        <begin position="480"/>
        <end position="492"/>
    </location>
</feature>
<accession>A0A8H7S2X3</accession>
<dbReference type="AlphaFoldDB" id="A0A8H7S2X3"/>
<comment type="caution">
    <text evidence="2">The sequence shown here is derived from an EMBL/GenBank/DDBJ whole genome shotgun (WGS) entry which is preliminary data.</text>
</comment>
<protein>
    <submittedName>
        <fullName evidence="2">Uncharacterized protein</fullName>
    </submittedName>
</protein>
<name>A0A8H7S2X3_9FUNG</name>
<sequence>MATRNSDTERHRNKCREEIEKYIKEHHSTGNDIAFASFLSENNAFVIENSYGLSDYKSFWTNLFGEVVATLNVKTVRGRINWGLVEEGINGEDEAAGSTPKLASTSSKKSTDSKKSVSALLTIDQINLFKEKFGSMKDEEKWMVDGDFVENKMFEYGLTLTHEHSVHSFILDLEDTCWEDIFSSTQLEYLKKHKCEPLPTASSEVLDFFHLFHKKHEISDLLKTAWEAGPYYQDSQFDAQWAQRTMIDLLTAYKYGVIDQIATSNSEKDLITRIWRLIDTVFDNTGIIATRNDKTCVATAERINASRSVSGNGLNGWITAWKPDLLLIKQEIEYGVAEHGGYDEACAGKKELFEKWLKLPKLIKDMFCRAARKVNHEKEYLRELKIAGFCHNHLRVSLVMMDCPEGYVCRLTRTKDYEIPLSIPQISKRLIPILKLVLGAKAMILKNVFLLEFGPERQSDDELSEEPCFIVHEQSTSSQIFLPTSLNSPASQSKKRKTSEGTEN</sequence>
<keyword evidence="3" id="KW-1185">Reference proteome</keyword>
<reference evidence="2 3" key="1">
    <citation type="submission" date="2020-12" db="EMBL/GenBank/DDBJ databases">
        <title>Metabolic potential, ecology and presence of endohyphal bacteria is reflected in genomic diversity of Mucoromycotina.</title>
        <authorList>
            <person name="Muszewska A."/>
            <person name="Okrasinska A."/>
            <person name="Steczkiewicz K."/>
            <person name="Drgas O."/>
            <person name="Orlowska M."/>
            <person name="Perlinska-Lenart U."/>
            <person name="Aleksandrzak-Piekarczyk T."/>
            <person name="Szatraj K."/>
            <person name="Zielenkiewicz U."/>
            <person name="Pilsyk S."/>
            <person name="Malc E."/>
            <person name="Mieczkowski P."/>
            <person name="Kruszewska J.S."/>
            <person name="Biernat P."/>
            <person name="Pawlowska J."/>
        </authorList>
    </citation>
    <scope>NUCLEOTIDE SEQUENCE [LARGE SCALE GENOMIC DNA]</scope>
    <source>
        <strain evidence="2 3">CBS 142.35</strain>
    </source>
</reference>
<feature type="region of interest" description="Disordered" evidence="1">
    <location>
        <begin position="480"/>
        <end position="504"/>
    </location>
</feature>
<proteinExistence type="predicted"/>
<dbReference type="EMBL" id="JAEPRB010000129">
    <property type="protein sequence ID" value="KAG2220782.1"/>
    <property type="molecule type" value="Genomic_DNA"/>
</dbReference>
<dbReference type="Proteomes" id="UP000646827">
    <property type="component" value="Unassembled WGS sequence"/>
</dbReference>
<organism evidence="2 3">
    <name type="scientific">Circinella minor</name>
    <dbReference type="NCBI Taxonomy" id="1195481"/>
    <lineage>
        <taxon>Eukaryota</taxon>
        <taxon>Fungi</taxon>
        <taxon>Fungi incertae sedis</taxon>
        <taxon>Mucoromycota</taxon>
        <taxon>Mucoromycotina</taxon>
        <taxon>Mucoromycetes</taxon>
        <taxon>Mucorales</taxon>
        <taxon>Lichtheimiaceae</taxon>
        <taxon>Circinella</taxon>
    </lineage>
</organism>
<dbReference type="OrthoDB" id="2276555at2759"/>
<evidence type="ECO:0000256" key="1">
    <source>
        <dbReference type="SAM" id="MobiDB-lite"/>
    </source>
</evidence>
<gene>
    <name evidence="2" type="ORF">INT45_012451</name>
</gene>
<evidence type="ECO:0000313" key="3">
    <source>
        <dbReference type="Proteomes" id="UP000646827"/>
    </source>
</evidence>